<gene>
    <name evidence="6" type="ORF">PENSUB_4074</name>
</gene>
<sequence>MAESTLESLASKIYGNALKLASIAKENGVTPSLDDPVKSDLTSVTPLVLRNELIQAAKDLIYLSMGPADHVLSLAWSATDAANLDLLTRFEVPQHVPIDSSISFPELSKATRLPEDVLTRGVRYGIANGLFRETEPGRIAHSAASAALASNPHLRNIVHFGTEFLQNILMKIPETMLMQTDETTDKVPETAFNLAYRTEENLFQYFAHSTELNRKYHEYLMGRVNTPLWSTDKLGAAWDWSSLGSKTIIDVGGSSGHTVLTIAPLAPNAQFIIQDNNTDALDMGRKLVLRSPDSSLRSRITFEQHNFFKEQPVIADGYIFRHILHDWNDADSVAILRALLPALRPGAKVFISEGILPDPPAKRINTLTNKMILIEDQFMLAAHDARERTVSDFVRLFEEASPRFILKGVTSGAEAGSFNSLLEFEFQ</sequence>
<evidence type="ECO:0000259" key="5">
    <source>
        <dbReference type="Pfam" id="PF00891"/>
    </source>
</evidence>
<dbReference type="EMBL" id="MNBE01000313">
    <property type="protein sequence ID" value="OKP10771.1"/>
    <property type="molecule type" value="Genomic_DNA"/>
</dbReference>
<keyword evidence="2 6" id="KW-0808">Transferase</keyword>
<dbReference type="GO" id="GO:0044550">
    <property type="term" value="P:secondary metabolite biosynthetic process"/>
    <property type="evidence" value="ECO:0007669"/>
    <property type="project" value="UniProtKB-ARBA"/>
</dbReference>
<comment type="similarity">
    <text evidence="4">Belongs to the class I-like SAM-binding methyltransferase superfamily. Cation-independent O-methyltransferase family.</text>
</comment>
<proteinExistence type="inferred from homology"/>
<dbReference type="InterPro" id="IPR036390">
    <property type="entry name" value="WH_DNA-bd_sf"/>
</dbReference>
<dbReference type="GO" id="GO:0008171">
    <property type="term" value="F:O-methyltransferase activity"/>
    <property type="evidence" value="ECO:0007669"/>
    <property type="project" value="InterPro"/>
</dbReference>
<dbReference type="AlphaFoldDB" id="A0A1Q5UE68"/>
<evidence type="ECO:0000256" key="4">
    <source>
        <dbReference type="ARBA" id="ARBA00038277"/>
    </source>
</evidence>
<dbReference type="InterPro" id="IPR001077">
    <property type="entry name" value="COMT_C"/>
</dbReference>
<dbReference type="PANTHER" id="PTHR43712:SF5">
    <property type="entry name" value="O-METHYLTRANSFERASE ASQN-RELATED"/>
    <property type="match status" value="1"/>
</dbReference>
<dbReference type="InterPro" id="IPR016461">
    <property type="entry name" value="COMT-like"/>
</dbReference>
<keyword evidence="1 6" id="KW-0489">Methyltransferase</keyword>
<feature type="domain" description="O-methyltransferase C-terminal" evidence="5">
    <location>
        <begin position="184"/>
        <end position="400"/>
    </location>
</feature>
<dbReference type="PROSITE" id="PS51683">
    <property type="entry name" value="SAM_OMT_II"/>
    <property type="match status" value="1"/>
</dbReference>
<dbReference type="InterPro" id="IPR029063">
    <property type="entry name" value="SAM-dependent_MTases_sf"/>
</dbReference>
<dbReference type="OrthoDB" id="1606438at2759"/>
<evidence type="ECO:0000313" key="6">
    <source>
        <dbReference type="EMBL" id="OKP10771.1"/>
    </source>
</evidence>
<organism evidence="6 7">
    <name type="scientific">Penicillium subrubescens</name>
    <dbReference type="NCBI Taxonomy" id="1316194"/>
    <lineage>
        <taxon>Eukaryota</taxon>
        <taxon>Fungi</taxon>
        <taxon>Dikarya</taxon>
        <taxon>Ascomycota</taxon>
        <taxon>Pezizomycotina</taxon>
        <taxon>Eurotiomycetes</taxon>
        <taxon>Eurotiomycetidae</taxon>
        <taxon>Eurotiales</taxon>
        <taxon>Aspergillaceae</taxon>
        <taxon>Penicillium</taxon>
    </lineage>
</organism>
<dbReference type="Proteomes" id="UP000186955">
    <property type="component" value="Unassembled WGS sequence"/>
</dbReference>
<reference evidence="6 7" key="1">
    <citation type="submission" date="2016-10" db="EMBL/GenBank/DDBJ databases">
        <title>Genome sequence of the ascomycete fungus Penicillium subrubescens.</title>
        <authorList>
            <person name="De Vries R.P."/>
            <person name="Peng M."/>
            <person name="Dilokpimol A."/>
            <person name="Hilden K."/>
            <person name="Makela M.R."/>
            <person name="Grigoriev I."/>
            <person name="Riley R."/>
            <person name="Granchi Z."/>
        </authorList>
    </citation>
    <scope>NUCLEOTIDE SEQUENCE [LARGE SCALE GENOMIC DNA]</scope>
    <source>
        <strain evidence="6 7">CBS 132785</strain>
    </source>
</reference>
<comment type="caution">
    <text evidence="6">The sequence shown here is derived from an EMBL/GenBank/DDBJ whole genome shotgun (WGS) entry which is preliminary data.</text>
</comment>
<keyword evidence="7" id="KW-1185">Reference proteome</keyword>
<dbReference type="SUPFAM" id="SSF46785">
    <property type="entry name" value="Winged helix' DNA-binding domain"/>
    <property type="match status" value="1"/>
</dbReference>
<evidence type="ECO:0000256" key="3">
    <source>
        <dbReference type="ARBA" id="ARBA00022691"/>
    </source>
</evidence>
<keyword evidence="3" id="KW-0949">S-adenosyl-L-methionine</keyword>
<dbReference type="CDD" id="cd02440">
    <property type="entry name" value="AdoMet_MTases"/>
    <property type="match status" value="1"/>
</dbReference>
<evidence type="ECO:0000313" key="7">
    <source>
        <dbReference type="Proteomes" id="UP000186955"/>
    </source>
</evidence>
<dbReference type="SUPFAM" id="SSF53335">
    <property type="entry name" value="S-adenosyl-L-methionine-dependent methyltransferases"/>
    <property type="match status" value="1"/>
</dbReference>
<dbReference type="PANTHER" id="PTHR43712">
    <property type="entry name" value="PUTATIVE (AFU_ORTHOLOGUE AFUA_4G14580)-RELATED"/>
    <property type="match status" value="1"/>
</dbReference>
<accession>A0A1Q5UE68</accession>
<dbReference type="GO" id="GO:0032259">
    <property type="term" value="P:methylation"/>
    <property type="evidence" value="ECO:0007669"/>
    <property type="project" value="UniProtKB-KW"/>
</dbReference>
<dbReference type="Pfam" id="PF00891">
    <property type="entry name" value="Methyltransf_2"/>
    <property type="match status" value="1"/>
</dbReference>
<dbReference type="Gene3D" id="1.10.10.10">
    <property type="entry name" value="Winged helix-like DNA-binding domain superfamily/Winged helix DNA-binding domain"/>
    <property type="match status" value="1"/>
</dbReference>
<dbReference type="Gene3D" id="3.40.50.150">
    <property type="entry name" value="Vaccinia Virus protein VP39"/>
    <property type="match status" value="1"/>
</dbReference>
<evidence type="ECO:0000256" key="2">
    <source>
        <dbReference type="ARBA" id="ARBA00022679"/>
    </source>
</evidence>
<protein>
    <submittedName>
        <fullName evidence="6">6-hydroxytryprostatin B O-methyltransferase</fullName>
    </submittedName>
</protein>
<evidence type="ECO:0000256" key="1">
    <source>
        <dbReference type="ARBA" id="ARBA00022603"/>
    </source>
</evidence>
<dbReference type="InterPro" id="IPR036388">
    <property type="entry name" value="WH-like_DNA-bd_sf"/>
</dbReference>
<name>A0A1Q5UE68_9EURO</name>